<dbReference type="AlphaFoldDB" id="A0A4S9X6Z8"/>
<organism evidence="4 5">
    <name type="scientific">Aureobasidium pullulans</name>
    <name type="common">Black yeast</name>
    <name type="synonym">Pullularia pullulans</name>
    <dbReference type="NCBI Taxonomy" id="5580"/>
    <lineage>
        <taxon>Eukaryota</taxon>
        <taxon>Fungi</taxon>
        <taxon>Dikarya</taxon>
        <taxon>Ascomycota</taxon>
        <taxon>Pezizomycotina</taxon>
        <taxon>Dothideomycetes</taxon>
        <taxon>Dothideomycetidae</taxon>
        <taxon>Dothideales</taxon>
        <taxon>Saccotheciaceae</taxon>
        <taxon>Aureobasidium</taxon>
    </lineage>
</organism>
<dbReference type="SMART" id="SM00248">
    <property type="entry name" value="ANK"/>
    <property type="match status" value="4"/>
</dbReference>
<sequence length="310" mass="34772">MPSKKKDMPYSWEMVVEANRHGTVGDVDLALLSAFEESEKAYEICVDSARVNATLNNKVDRLEYLLDEGHIDMNKIGPASVASSFGDSSPKDLAAMLVSRGWDINQIQPTRGTYHSPASNEFNKKLIQLVCRDEEMVRWCLDKGATIEQSDETLLADVASFGSIDTCRILLEHGAPISESTLHNAAWRGRPEMVTYLVDEVGLDVNKVYQGRHEPMLQYRTPLCSAVISPFLNGPGEVVKILLERGADPCLEGNNAFDEAKSRLMIDILNEWKHRDEKTQEEPKAKRRKTSKQNVSGDPKKKSWKHTLVT</sequence>
<gene>
    <name evidence="4" type="ORF">D6C85_04010</name>
</gene>
<evidence type="ECO:0000256" key="2">
    <source>
        <dbReference type="ARBA" id="ARBA00023043"/>
    </source>
</evidence>
<dbReference type="Proteomes" id="UP000309734">
    <property type="component" value="Unassembled WGS sequence"/>
</dbReference>
<evidence type="ECO:0000313" key="4">
    <source>
        <dbReference type="EMBL" id="THZ73553.1"/>
    </source>
</evidence>
<evidence type="ECO:0000256" key="3">
    <source>
        <dbReference type="SAM" id="MobiDB-lite"/>
    </source>
</evidence>
<comment type="caution">
    <text evidence="4">The sequence shown here is derived from an EMBL/GenBank/DDBJ whole genome shotgun (WGS) entry which is preliminary data.</text>
</comment>
<dbReference type="Pfam" id="PF12796">
    <property type="entry name" value="Ank_2"/>
    <property type="match status" value="1"/>
</dbReference>
<feature type="region of interest" description="Disordered" evidence="3">
    <location>
        <begin position="275"/>
        <end position="310"/>
    </location>
</feature>
<keyword evidence="2" id="KW-0040">ANK repeat</keyword>
<protein>
    <submittedName>
        <fullName evidence="4">Uncharacterized protein</fullName>
    </submittedName>
</protein>
<feature type="compositionally biased region" description="Basic and acidic residues" evidence="3">
    <location>
        <begin position="275"/>
        <end position="284"/>
    </location>
</feature>
<dbReference type="PANTHER" id="PTHR24201">
    <property type="entry name" value="ANK_REP_REGION DOMAIN-CONTAINING PROTEIN"/>
    <property type="match status" value="1"/>
</dbReference>
<name>A0A4S9X6Z8_AURPU</name>
<reference evidence="4 5" key="1">
    <citation type="submission" date="2018-10" db="EMBL/GenBank/DDBJ databases">
        <title>Fifty Aureobasidium pullulans genomes reveal a recombining polyextremotolerant generalist.</title>
        <authorList>
            <person name="Gostincar C."/>
            <person name="Turk M."/>
            <person name="Zajc J."/>
            <person name="Gunde-Cimerman N."/>
        </authorList>
    </citation>
    <scope>NUCLEOTIDE SEQUENCE [LARGE SCALE GENOMIC DNA]</scope>
    <source>
        <strain evidence="4 5">EXF-3519</strain>
    </source>
</reference>
<keyword evidence="1" id="KW-0677">Repeat</keyword>
<dbReference type="InterPro" id="IPR050776">
    <property type="entry name" value="Ank_Repeat/CDKN_Inhibitor"/>
</dbReference>
<accession>A0A4S9X6Z8</accession>
<dbReference type="InterPro" id="IPR036770">
    <property type="entry name" value="Ankyrin_rpt-contain_sf"/>
</dbReference>
<dbReference type="EMBL" id="QZBS01000094">
    <property type="protein sequence ID" value="THZ73553.1"/>
    <property type="molecule type" value="Genomic_DNA"/>
</dbReference>
<proteinExistence type="predicted"/>
<evidence type="ECO:0000256" key="1">
    <source>
        <dbReference type="ARBA" id="ARBA00022737"/>
    </source>
</evidence>
<dbReference type="InterPro" id="IPR002110">
    <property type="entry name" value="Ankyrin_rpt"/>
</dbReference>
<evidence type="ECO:0000313" key="5">
    <source>
        <dbReference type="Proteomes" id="UP000309734"/>
    </source>
</evidence>
<dbReference type="Pfam" id="PF00023">
    <property type="entry name" value="Ank"/>
    <property type="match status" value="1"/>
</dbReference>
<dbReference type="Gene3D" id="1.25.40.20">
    <property type="entry name" value="Ankyrin repeat-containing domain"/>
    <property type="match status" value="1"/>
</dbReference>
<dbReference type="PANTHER" id="PTHR24201:SF15">
    <property type="entry name" value="ANKYRIN REPEAT DOMAIN-CONTAINING PROTEIN 66"/>
    <property type="match status" value="1"/>
</dbReference>
<dbReference type="SUPFAM" id="SSF48403">
    <property type="entry name" value="Ankyrin repeat"/>
    <property type="match status" value="1"/>
</dbReference>